<evidence type="ECO:0000259" key="1">
    <source>
        <dbReference type="Pfam" id="PF00567"/>
    </source>
</evidence>
<dbReference type="Gene3D" id="2.30.30.140">
    <property type="match status" value="1"/>
</dbReference>
<dbReference type="Proteomes" id="UP000625711">
    <property type="component" value="Unassembled WGS sequence"/>
</dbReference>
<dbReference type="Gene3D" id="2.40.50.90">
    <property type="match status" value="1"/>
</dbReference>
<organism evidence="2 3">
    <name type="scientific">Rhynchophorus ferrugineus</name>
    <name type="common">Red palm weevil</name>
    <name type="synonym">Curculio ferrugineus</name>
    <dbReference type="NCBI Taxonomy" id="354439"/>
    <lineage>
        <taxon>Eukaryota</taxon>
        <taxon>Metazoa</taxon>
        <taxon>Ecdysozoa</taxon>
        <taxon>Arthropoda</taxon>
        <taxon>Hexapoda</taxon>
        <taxon>Insecta</taxon>
        <taxon>Pterygota</taxon>
        <taxon>Neoptera</taxon>
        <taxon>Endopterygota</taxon>
        <taxon>Coleoptera</taxon>
        <taxon>Polyphaga</taxon>
        <taxon>Cucujiformia</taxon>
        <taxon>Curculionidae</taxon>
        <taxon>Dryophthorinae</taxon>
        <taxon>Rhynchophorus</taxon>
    </lineage>
</organism>
<dbReference type="OrthoDB" id="10034606at2759"/>
<evidence type="ECO:0000313" key="3">
    <source>
        <dbReference type="Proteomes" id="UP000625711"/>
    </source>
</evidence>
<dbReference type="InterPro" id="IPR035437">
    <property type="entry name" value="SNase_OB-fold_sf"/>
</dbReference>
<reference evidence="2" key="1">
    <citation type="submission" date="2020-08" db="EMBL/GenBank/DDBJ databases">
        <title>Genome sequencing and assembly of the red palm weevil Rhynchophorus ferrugineus.</title>
        <authorList>
            <person name="Dias G.B."/>
            <person name="Bergman C.M."/>
            <person name="Manee M."/>
        </authorList>
    </citation>
    <scope>NUCLEOTIDE SEQUENCE</scope>
    <source>
        <strain evidence="2">AA-2017</strain>
        <tissue evidence="2">Whole larva</tissue>
    </source>
</reference>
<dbReference type="SUPFAM" id="SSF63748">
    <property type="entry name" value="Tudor/PWWP/MBT"/>
    <property type="match status" value="1"/>
</dbReference>
<dbReference type="PANTHER" id="PTHR22948">
    <property type="entry name" value="TUDOR DOMAIN CONTAINING PROTEIN"/>
    <property type="match status" value="1"/>
</dbReference>
<sequence>MDPSDMHKNSGYHFKLIPHSFDNHTWKIHQTYRLKVAYTHNPSKFWIITKINKLDRFHKYLQFFYRNYGRGFVIAKCNLRWYKYGVVYVYESYYRALLVTVPLEHEDKSVQAFLVDYGISVEVPPANVYVLSDELLDVPQFAIRATLSRMGPFNSPKWTSEATDIFRHMVKDMVLAGKVKRVDTVRRIVELELDDYYCRARCMSLVKNALLAKQCAIPLTGFEKESELKFREPPFFEIEAGVDQDTECVKSTLEKITLSYPEIPDMCPLSIKQIRML</sequence>
<dbReference type="InterPro" id="IPR002999">
    <property type="entry name" value="Tudor"/>
</dbReference>
<protein>
    <recommendedName>
        <fullName evidence="1">Tudor domain-containing protein</fullName>
    </recommendedName>
</protein>
<dbReference type="PANTHER" id="PTHR22948:SF76">
    <property type="entry name" value="FI20010P1-RELATED"/>
    <property type="match status" value="1"/>
</dbReference>
<dbReference type="GO" id="GO:0005737">
    <property type="term" value="C:cytoplasm"/>
    <property type="evidence" value="ECO:0007669"/>
    <property type="project" value="UniProtKB-ARBA"/>
</dbReference>
<comment type="caution">
    <text evidence="2">The sequence shown here is derived from an EMBL/GenBank/DDBJ whole genome shotgun (WGS) entry which is preliminary data.</text>
</comment>
<dbReference type="Pfam" id="PF00567">
    <property type="entry name" value="TUDOR"/>
    <property type="match status" value="1"/>
</dbReference>
<accession>A0A834I729</accession>
<dbReference type="AlphaFoldDB" id="A0A834I729"/>
<evidence type="ECO:0000313" key="2">
    <source>
        <dbReference type="EMBL" id="KAF7272650.1"/>
    </source>
</evidence>
<proteinExistence type="predicted"/>
<keyword evidence="3" id="KW-1185">Reference proteome</keyword>
<dbReference type="EMBL" id="JAACXV010013731">
    <property type="protein sequence ID" value="KAF7272650.1"/>
    <property type="molecule type" value="Genomic_DNA"/>
</dbReference>
<name>A0A834I729_RHYFE</name>
<gene>
    <name evidence="2" type="ORF">GWI33_014589</name>
</gene>
<dbReference type="InterPro" id="IPR050621">
    <property type="entry name" value="Tudor_domain_containing"/>
</dbReference>
<feature type="domain" description="Tudor" evidence="1">
    <location>
        <begin position="36"/>
        <end position="148"/>
    </location>
</feature>